<dbReference type="Proteomes" id="UP000219338">
    <property type="component" value="Unassembled WGS sequence"/>
</dbReference>
<name>A0A284R4S3_ARMOS</name>
<dbReference type="EMBL" id="FUEG01000004">
    <property type="protein sequence ID" value="SJL03721.1"/>
    <property type="molecule type" value="Genomic_DNA"/>
</dbReference>
<evidence type="ECO:0000313" key="12">
    <source>
        <dbReference type="EMBL" id="SJL03721.1"/>
    </source>
</evidence>
<evidence type="ECO:0000256" key="2">
    <source>
        <dbReference type="ARBA" id="ARBA00009236"/>
    </source>
</evidence>
<evidence type="ECO:0000256" key="10">
    <source>
        <dbReference type="RuleBase" id="RU004504"/>
    </source>
</evidence>
<dbReference type="Pfam" id="PF00266">
    <property type="entry name" value="Aminotran_5"/>
    <property type="match status" value="1"/>
</dbReference>
<sequence>MPESKIQQAPHKILAIPGPIEVTNEVLDAISQPPMSHVSPGFVKIFRECMDMTRQVLYTTTGMPFIIAGSGTLGWDEASSILHFSITPKATEITGYFGDGFSDCLRAYGASVDHVRAPLGDVVPSIDIERALKKRKYKVIVVTHVDTSTGVLSDVKAVAKIARKVSPETLVIVDGVCSVASEEIRMDDWDIDVILTASQKGLGTPPGLSILVASTRAIKVFENRKVPVTSYYASWQKWLPIMRAYDSGSPAYFATPPVNMVYAYHASLKQLTVGLEERFRAHQRASERIKAVAKQLGYTQIPKRSSIAANGMTAIYVPDGFAPKEIIPRLTEHGIVVAGGLHKEVKDKYIRIGHMGTSVVDERRGDVETIEKALKASVRK</sequence>
<dbReference type="PIRSF" id="PIRSF000524">
    <property type="entry name" value="SPT"/>
    <property type="match status" value="1"/>
</dbReference>
<dbReference type="InterPro" id="IPR015421">
    <property type="entry name" value="PyrdxlP-dep_Trfase_major"/>
</dbReference>
<protein>
    <recommendedName>
        <fullName evidence="3">alanine--glyoxylate transaminase</fullName>
        <ecNumber evidence="3">2.6.1.44</ecNumber>
    </recommendedName>
</protein>
<evidence type="ECO:0000256" key="4">
    <source>
        <dbReference type="ARBA" id="ARBA00022576"/>
    </source>
</evidence>
<keyword evidence="13" id="KW-1185">Reference proteome</keyword>
<keyword evidence="5" id="KW-0808">Transferase</keyword>
<dbReference type="AlphaFoldDB" id="A0A284R4S3"/>
<evidence type="ECO:0000256" key="1">
    <source>
        <dbReference type="ARBA" id="ARBA00001933"/>
    </source>
</evidence>
<dbReference type="OMA" id="GSDRVYH"/>
<dbReference type="InterPro" id="IPR015422">
    <property type="entry name" value="PyrdxlP-dep_Trfase_small"/>
</dbReference>
<dbReference type="FunFam" id="3.90.1150.10:FF:000049">
    <property type="entry name" value="Alanine-glyoxylate aminotransferase 1"/>
    <property type="match status" value="1"/>
</dbReference>
<dbReference type="Gene3D" id="3.90.1150.10">
    <property type="entry name" value="Aspartate Aminotransferase, domain 1"/>
    <property type="match status" value="1"/>
</dbReference>
<dbReference type="GO" id="GO:0008453">
    <property type="term" value="F:alanine-glyoxylate transaminase activity"/>
    <property type="evidence" value="ECO:0007669"/>
    <property type="project" value="UniProtKB-EC"/>
</dbReference>
<evidence type="ECO:0000256" key="5">
    <source>
        <dbReference type="ARBA" id="ARBA00022679"/>
    </source>
</evidence>
<evidence type="ECO:0000256" key="6">
    <source>
        <dbReference type="ARBA" id="ARBA00022898"/>
    </source>
</evidence>
<dbReference type="InterPro" id="IPR015424">
    <property type="entry name" value="PyrdxlP-dep_Trfase"/>
</dbReference>
<keyword evidence="4" id="KW-0032">Aminotransferase</keyword>
<dbReference type="SUPFAM" id="SSF53383">
    <property type="entry name" value="PLP-dependent transferases"/>
    <property type="match status" value="1"/>
</dbReference>
<organism evidence="12 13">
    <name type="scientific">Armillaria ostoyae</name>
    <name type="common">Armillaria root rot fungus</name>
    <dbReference type="NCBI Taxonomy" id="47428"/>
    <lineage>
        <taxon>Eukaryota</taxon>
        <taxon>Fungi</taxon>
        <taxon>Dikarya</taxon>
        <taxon>Basidiomycota</taxon>
        <taxon>Agaricomycotina</taxon>
        <taxon>Agaricomycetes</taxon>
        <taxon>Agaricomycetidae</taxon>
        <taxon>Agaricales</taxon>
        <taxon>Marasmiineae</taxon>
        <taxon>Physalacriaceae</taxon>
        <taxon>Armillaria</taxon>
    </lineage>
</organism>
<dbReference type="OrthoDB" id="7403325at2759"/>
<dbReference type="STRING" id="47428.A0A284R4S3"/>
<dbReference type="PANTHER" id="PTHR21152">
    <property type="entry name" value="AMINOTRANSFERASE CLASS V"/>
    <property type="match status" value="1"/>
</dbReference>
<feature type="modified residue" description="N6-(pyridoxal phosphate)lysine" evidence="8">
    <location>
        <position position="200"/>
    </location>
</feature>
<proteinExistence type="inferred from homology"/>
<dbReference type="GO" id="GO:0019265">
    <property type="term" value="P:glycine biosynthetic process, by transamination of glyoxylate"/>
    <property type="evidence" value="ECO:0007669"/>
    <property type="project" value="TreeGrafter"/>
</dbReference>
<evidence type="ECO:0000256" key="7">
    <source>
        <dbReference type="PIRSR" id="PIRSR000524-1"/>
    </source>
</evidence>
<dbReference type="InterPro" id="IPR020578">
    <property type="entry name" value="Aminotrans_V_PyrdxlP_BS"/>
</dbReference>
<evidence type="ECO:0000313" key="13">
    <source>
        <dbReference type="Proteomes" id="UP000219338"/>
    </source>
</evidence>
<dbReference type="Gene3D" id="3.40.640.10">
    <property type="entry name" value="Type I PLP-dependent aspartate aminotransferase-like (Major domain)"/>
    <property type="match status" value="1"/>
</dbReference>
<evidence type="ECO:0000256" key="3">
    <source>
        <dbReference type="ARBA" id="ARBA00013049"/>
    </source>
</evidence>
<dbReference type="GO" id="GO:0004760">
    <property type="term" value="F:L-serine-pyruvate transaminase activity"/>
    <property type="evidence" value="ECO:0007669"/>
    <property type="project" value="TreeGrafter"/>
</dbReference>
<evidence type="ECO:0000259" key="11">
    <source>
        <dbReference type="Pfam" id="PF00266"/>
    </source>
</evidence>
<dbReference type="FunFam" id="3.40.640.10:FF:000027">
    <property type="entry name" value="Serine--pyruvate aminotransferase, mitochondrial"/>
    <property type="match status" value="1"/>
</dbReference>
<comment type="cofactor">
    <cofactor evidence="1 8 10">
        <name>pyridoxal 5'-phosphate</name>
        <dbReference type="ChEBI" id="CHEBI:597326"/>
    </cofactor>
</comment>
<keyword evidence="6 8" id="KW-0663">Pyridoxal phosphate</keyword>
<reference evidence="13" key="1">
    <citation type="journal article" date="2017" name="Nat. Ecol. Evol.">
        <title>Genome expansion and lineage-specific genetic innovations in the forest pathogenic fungi Armillaria.</title>
        <authorList>
            <person name="Sipos G."/>
            <person name="Prasanna A.N."/>
            <person name="Walter M.C."/>
            <person name="O'Connor E."/>
            <person name="Balint B."/>
            <person name="Krizsan K."/>
            <person name="Kiss B."/>
            <person name="Hess J."/>
            <person name="Varga T."/>
            <person name="Slot J."/>
            <person name="Riley R."/>
            <person name="Boka B."/>
            <person name="Rigling D."/>
            <person name="Barry K."/>
            <person name="Lee J."/>
            <person name="Mihaltcheva S."/>
            <person name="LaButti K."/>
            <person name="Lipzen A."/>
            <person name="Waldron R."/>
            <person name="Moloney N.M."/>
            <person name="Sperisen C."/>
            <person name="Kredics L."/>
            <person name="Vagvoelgyi C."/>
            <person name="Patrignani A."/>
            <person name="Fitzpatrick D."/>
            <person name="Nagy I."/>
            <person name="Doyle S."/>
            <person name="Anderson J.B."/>
            <person name="Grigoriev I.V."/>
            <person name="Gueldener U."/>
            <person name="Muensterkoetter M."/>
            <person name="Nagy L.G."/>
        </authorList>
    </citation>
    <scope>NUCLEOTIDE SEQUENCE [LARGE SCALE GENOMIC DNA]</scope>
    <source>
        <strain evidence="13">C18/9</strain>
    </source>
</reference>
<dbReference type="InterPro" id="IPR000192">
    <property type="entry name" value="Aminotrans_V_dom"/>
</dbReference>
<comment type="similarity">
    <text evidence="2 9">Belongs to the class-V pyridoxal-phosphate-dependent aminotransferase family.</text>
</comment>
<evidence type="ECO:0000256" key="9">
    <source>
        <dbReference type="RuleBase" id="RU004075"/>
    </source>
</evidence>
<accession>A0A284R4S3</accession>
<dbReference type="PANTHER" id="PTHR21152:SF24">
    <property type="entry name" value="ALANINE--GLYOXYLATE AMINOTRANSFERASE 1"/>
    <property type="match status" value="1"/>
</dbReference>
<evidence type="ECO:0000256" key="8">
    <source>
        <dbReference type="PIRSR" id="PIRSR000524-50"/>
    </source>
</evidence>
<dbReference type="InterPro" id="IPR024169">
    <property type="entry name" value="SP_NH2Trfase/AEP_transaminase"/>
</dbReference>
<dbReference type="EC" id="2.6.1.44" evidence="3"/>
<feature type="binding site" evidence="7">
    <location>
        <position position="351"/>
    </location>
    <ligand>
        <name>substrate</name>
    </ligand>
</feature>
<feature type="domain" description="Aminotransferase class V" evidence="11">
    <location>
        <begin position="127"/>
        <end position="342"/>
    </location>
</feature>
<dbReference type="PROSITE" id="PS00595">
    <property type="entry name" value="AA_TRANSFER_CLASS_5"/>
    <property type="match status" value="1"/>
</dbReference>
<dbReference type="GO" id="GO:0005777">
    <property type="term" value="C:peroxisome"/>
    <property type="evidence" value="ECO:0007669"/>
    <property type="project" value="TreeGrafter"/>
</dbReference>
<gene>
    <name evidence="12" type="ORF">ARMOST_07078</name>
</gene>